<protein>
    <recommendedName>
        <fullName evidence="6">Reticulon</fullName>
    </recommendedName>
</protein>
<dbReference type="InterPro" id="IPR003388">
    <property type="entry name" value="Reticulon"/>
</dbReference>
<evidence type="ECO:0000256" key="2">
    <source>
        <dbReference type="ARBA" id="ARBA00022692"/>
    </source>
</evidence>
<dbReference type="GO" id="GO:0014069">
    <property type="term" value="C:postsynaptic density"/>
    <property type="evidence" value="ECO:0007669"/>
    <property type="project" value="TreeGrafter"/>
</dbReference>
<feature type="compositionally biased region" description="Low complexity" evidence="7">
    <location>
        <begin position="70"/>
        <end position="79"/>
    </location>
</feature>
<feature type="transmembrane region" description="Helical" evidence="6">
    <location>
        <begin position="313"/>
        <end position="346"/>
    </location>
</feature>
<dbReference type="GeneID" id="113426480"/>
<reference evidence="10" key="1">
    <citation type="submission" date="2025-08" db="UniProtKB">
        <authorList>
            <consortium name="RefSeq"/>
        </authorList>
    </citation>
    <scope>IDENTIFICATION</scope>
</reference>
<dbReference type="GO" id="GO:0007420">
    <property type="term" value="P:brain development"/>
    <property type="evidence" value="ECO:0007669"/>
    <property type="project" value="TreeGrafter"/>
</dbReference>
<dbReference type="Proteomes" id="UP000504612">
    <property type="component" value="Unplaced"/>
</dbReference>
<dbReference type="PANTHER" id="PTHR45799:SF3">
    <property type="entry name" value="RETICULON-2"/>
    <property type="match status" value="1"/>
</dbReference>
<organism evidence="9 10">
    <name type="scientific">Notechis scutatus</name>
    <name type="common">mainland tiger snake</name>
    <dbReference type="NCBI Taxonomy" id="8663"/>
    <lineage>
        <taxon>Eukaryota</taxon>
        <taxon>Metazoa</taxon>
        <taxon>Chordata</taxon>
        <taxon>Craniata</taxon>
        <taxon>Vertebrata</taxon>
        <taxon>Euteleostomi</taxon>
        <taxon>Lepidosauria</taxon>
        <taxon>Squamata</taxon>
        <taxon>Bifurcata</taxon>
        <taxon>Unidentata</taxon>
        <taxon>Episquamata</taxon>
        <taxon>Toxicofera</taxon>
        <taxon>Serpentes</taxon>
        <taxon>Colubroidea</taxon>
        <taxon>Elapidae</taxon>
        <taxon>Hydrophiinae</taxon>
        <taxon>Notechis</taxon>
    </lineage>
</organism>
<feature type="transmembrane region" description="Helical" evidence="6">
    <location>
        <begin position="417"/>
        <end position="449"/>
    </location>
</feature>
<dbReference type="AlphaFoldDB" id="A0A6J1VNQ3"/>
<dbReference type="InterPro" id="IPR046964">
    <property type="entry name" value="RTN1-4"/>
</dbReference>
<keyword evidence="5 6" id="KW-0472">Membrane</keyword>
<keyword evidence="3 6" id="KW-0256">Endoplasmic reticulum</keyword>
<proteinExistence type="predicted"/>
<feature type="compositionally biased region" description="Low complexity" evidence="7">
    <location>
        <begin position="13"/>
        <end position="25"/>
    </location>
</feature>
<dbReference type="CTD" id="6253"/>
<evidence type="ECO:0000259" key="8">
    <source>
        <dbReference type="PROSITE" id="PS50845"/>
    </source>
</evidence>
<feature type="region of interest" description="Disordered" evidence="7">
    <location>
        <begin position="261"/>
        <end position="284"/>
    </location>
</feature>
<feature type="compositionally biased region" description="Acidic residues" evidence="7">
    <location>
        <begin position="43"/>
        <end position="53"/>
    </location>
</feature>
<dbReference type="PROSITE" id="PS50845">
    <property type="entry name" value="RETICULON"/>
    <property type="match status" value="1"/>
</dbReference>
<evidence type="ECO:0000256" key="4">
    <source>
        <dbReference type="ARBA" id="ARBA00022989"/>
    </source>
</evidence>
<dbReference type="GO" id="GO:0043005">
    <property type="term" value="C:neuron projection"/>
    <property type="evidence" value="ECO:0007669"/>
    <property type="project" value="TreeGrafter"/>
</dbReference>
<evidence type="ECO:0000313" key="9">
    <source>
        <dbReference type="Proteomes" id="UP000504612"/>
    </source>
</evidence>
<feature type="domain" description="Reticulon" evidence="8">
    <location>
        <begin position="299"/>
        <end position="486"/>
    </location>
</feature>
<keyword evidence="4 6" id="KW-1133">Transmembrane helix</keyword>
<keyword evidence="2 6" id="KW-0812">Transmembrane</keyword>
<evidence type="ECO:0000256" key="1">
    <source>
        <dbReference type="ARBA" id="ARBA00004477"/>
    </source>
</evidence>
<evidence type="ECO:0000256" key="6">
    <source>
        <dbReference type="RuleBase" id="RU210713"/>
    </source>
</evidence>
<dbReference type="GO" id="GO:0030182">
    <property type="term" value="P:neuron differentiation"/>
    <property type="evidence" value="ECO:0007669"/>
    <property type="project" value="TreeGrafter"/>
</dbReference>
<dbReference type="KEGG" id="nss:113426480"/>
<dbReference type="Gene3D" id="1.20.5.2480">
    <property type="match status" value="1"/>
</dbReference>
<feature type="region of interest" description="Disordered" evidence="7">
    <location>
        <begin position="1"/>
        <end position="247"/>
    </location>
</feature>
<evidence type="ECO:0000256" key="7">
    <source>
        <dbReference type="SAM" id="MobiDB-lite"/>
    </source>
</evidence>
<dbReference type="PANTHER" id="PTHR45799">
    <property type="entry name" value="RETICULON-LIKE PROTEIN"/>
    <property type="match status" value="1"/>
</dbReference>
<evidence type="ECO:0000313" key="10">
    <source>
        <dbReference type="RefSeq" id="XP_026544635.1"/>
    </source>
</evidence>
<evidence type="ECO:0000256" key="3">
    <source>
        <dbReference type="ARBA" id="ARBA00022824"/>
    </source>
</evidence>
<dbReference type="Pfam" id="PF02453">
    <property type="entry name" value="Reticulon"/>
    <property type="match status" value="1"/>
</dbReference>
<accession>A0A6J1VNQ3</accession>
<feature type="compositionally biased region" description="Low complexity" evidence="7">
    <location>
        <begin position="196"/>
        <end position="212"/>
    </location>
</feature>
<name>A0A6J1VNQ3_9SAUR</name>
<comment type="subcellular location">
    <subcellularLocation>
        <location evidence="1 6">Endoplasmic reticulum membrane</location>
        <topology evidence="1 6">Multi-pass membrane protein</topology>
    </subcellularLocation>
</comment>
<gene>
    <name evidence="10" type="primary">RTN2</name>
</gene>
<dbReference type="GO" id="GO:0005789">
    <property type="term" value="C:endoplasmic reticulum membrane"/>
    <property type="evidence" value="ECO:0007669"/>
    <property type="project" value="UniProtKB-SubCell"/>
</dbReference>
<feature type="compositionally biased region" description="Basic and acidic residues" evidence="7">
    <location>
        <begin position="80"/>
        <end position="90"/>
    </location>
</feature>
<sequence>MGQVLGFAHCKESPSTASTTPDSTDGANEESDFPELQTAREFSEEEEEEEEGSLEWGTPRELTFSYITIASPSGSSPSAAEHRGRRDSQTRRTRAPLPRTETCETFVPTLGDSLENIPSLCPSPEAEGALFSGSGQGLDDFPMDWASQAGCGSDLDASEGEEQASPCPAPPSPAVAAEGGSSTACSGTDDHPRETLSLPAAALLSPSEAGASCGADTPQDRALTSAEFCQPPPRPEEEGPGQEAHPEQLHIEPDQSENVLNFLAAPPPSSPELVPGEVSTEQRGASELREKGIAMASTVADLVYWRDTRKSALAFTALMVALLCLMHFSIISVASYLSLAALAITISLRGYSKVLQLVRRGDGHHPFQAQLDADFGLSKEQLERLTERVVHHVTWGTKTLQRLFLVEDMVESLKFAFLFYALTYVGAVFNGLTLLILGVISAFTFPLLYRQHQAQIDQYVELVRNQLSHLRAKMLAILPTAKAKAE</sequence>
<evidence type="ECO:0000256" key="5">
    <source>
        <dbReference type="ARBA" id="ARBA00023136"/>
    </source>
</evidence>
<dbReference type="RefSeq" id="XP_026544635.1">
    <property type="nucleotide sequence ID" value="XM_026688850.1"/>
</dbReference>
<keyword evidence="9" id="KW-1185">Reference proteome</keyword>
<dbReference type="GO" id="GO:0071787">
    <property type="term" value="P:endoplasmic reticulum tubular network formation"/>
    <property type="evidence" value="ECO:0007669"/>
    <property type="project" value="TreeGrafter"/>
</dbReference>